<sequence>MKYKHEKALLTVLKAKMPLHELYSSLCNGFFVVRADCLLSGCLAPWAAQLKFVSDSEFQG</sequence>
<evidence type="ECO:0000313" key="2">
    <source>
        <dbReference type="Proteomes" id="UP000004416"/>
    </source>
</evidence>
<comment type="caution">
    <text evidence="1">The sequence shown here is derived from an EMBL/GenBank/DDBJ whole genome shotgun (WGS) entry which is preliminary data.</text>
</comment>
<name>G9XP48_DESHA</name>
<organism evidence="1 2">
    <name type="scientific">Desulfitobacterium hafniense DP7</name>
    <dbReference type="NCBI Taxonomy" id="537010"/>
    <lineage>
        <taxon>Bacteria</taxon>
        <taxon>Bacillati</taxon>
        <taxon>Bacillota</taxon>
        <taxon>Clostridia</taxon>
        <taxon>Eubacteriales</taxon>
        <taxon>Desulfitobacteriaceae</taxon>
        <taxon>Desulfitobacterium</taxon>
    </lineage>
</organism>
<dbReference type="PATRIC" id="fig|537010.4.peg.2571"/>
<dbReference type="Proteomes" id="UP000004416">
    <property type="component" value="Unassembled WGS sequence"/>
</dbReference>
<evidence type="ECO:0000313" key="1">
    <source>
        <dbReference type="EMBL" id="EHL06694.1"/>
    </source>
</evidence>
<dbReference type="HOGENOM" id="CLU_2933828_0_0_9"/>
<dbReference type="AlphaFoldDB" id="G9XP48"/>
<reference evidence="1 2" key="1">
    <citation type="submission" date="2011-08" db="EMBL/GenBank/DDBJ databases">
        <authorList>
            <person name="Weinstock G."/>
            <person name="Sodergren E."/>
            <person name="Clifton S."/>
            <person name="Fulton L."/>
            <person name="Fulton B."/>
            <person name="Courtney L."/>
            <person name="Fronick C."/>
            <person name="Harrison M."/>
            <person name="Strong C."/>
            <person name="Farmer C."/>
            <person name="Delahaunty K."/>
            <person name="Markovic C."/>
            <person name="Hall O."/>
            <person name="Minx P."/>
            <person name="Tomlinson C."/>
            <person name="Mitreva M."/>
            <person name="Hou S."/>
            <person name="Chen J."/>
            <person name="Wollam A."/>
            <person name="Pepin K.H."/>
            <person name="Johnson M."/>
            <person name="Bhonagiri V."/>
            <person name="Zhang X."/>
            <person name="Suruliraj S."/>
            <person name="Warren W."/>
            <person name="Chinwalla A."/>
            <person name="Mardis E.R."/>
            <person name="Wilson R.K."/>
        </authorList>
    </citation>
    <scope>NUCLEOTIDE SEQUENCE [LARGE SCALE GENOMIC DNA]</scope>
    <source>
        <strain evidence="1 2">DP7</strain>
    </source>
</reference>
<accession>G9XP48</accession>
<dbReference type="EMBL" id="AFZX01000069">
    <property type="protein sequence ID" value="EHL06694.1"/>
    <property type="molecule type" value="Genomic_DNA"/>
</dbReference>
<dbReference type="RefSeq" id="WP_005812803.1">
    <property type="nucleotide sequence ID" value="NZ_JH414473.1"/>
</dbReference>
<gene>
    <name evidence="1" type="ORF">HMPREF0322_02743</name>
</gene>
<proteinExistence type="predicted"/>
<protein>
    <submittedName>
        <fullName evidence="1">Uncharacterized protein</fullName>
    </submittedName>
</protein>